<feature type="region of interest" description="Disordered" evidence="1">
    <location>
        <begin position="334"/>
        <end position="353"/>
    </location>
</feature>
<dbReference type="AlphaFoldDB" id="A0A6G1JNT6"/>
<dbReference type="InterPro" id="IPR000719">
    <property type="entry name" value="Prot_kinase_dom"/>
</dbReference>
<accession>A0A6G1JNT6</accession>
<dbReference type="GO" id="GO:0005524">
    <property type="term" value="F:ATP binding"/>
    <property type="evidence" value="ECO:0007669"/>
    <property type="project" value="InterPro"/>
</dbReference>
<dbReference type="CDD" id="cd00180">
    <property type="entry name" value="PKc"/>
    <property type="match status" value="1"/>
</dbReference>
<dbReference type="Pfam" id="PF00069">
    <property type="entry name" value="Pkinase"/>
    <property type="match status" value="1"/>
</dbReference>
<keyword evidence="3" id="KW-0808">Transferase</keyword>
<name>A0A6G1JNT6_9PLEO</name>
<proteinExistence type="predicted"/>
<reference evidence="3" key="1">
    <citation type="journal article" date="2020" name="Stud. Mycol.">
        <title>101 Dothideomycetes genomes: a test case for predicting lifestyles and emergence of pathogens.</title>
        <authorList>
            <person name="Haridas S."/>
            <person name="Albert R."/>
            <person name="Binder M."/>
            <person name="Bloem J."/>
            <person name="Labutti K."/>
            <person name="Salamov A."/>
            <person name="Andreopoulos B."/>
            <person name="Baker S."/>
            <person name="Barry K."/>
            <person name="Bills G."/>
            <person name="Bluhm B."/>
            <person name="Cannon C."/>
            <person name="Castanera R."/>
            <person name="Culley D."/>
            <person name="Daum C."/>
            <person name="Ezra D."/>
            <person name="Gonzalez J."/>
            <person name="Henrissat B."/>
            <person name="Kuo A."/>
            <person name="Liang C."/>
            <person name="Lipzen A."/>
            <person name="Lutzoni F."/>
            <person name="Magnuson J."/>
            <person name="Mondo S."/>
            <person name="Nolan M."/>
            <person name="Ohm R."/>
            <person name="Pangilinan J."/>
            <person name="Park H.-J."/>
            <person name="Ramirez L."/>
            <person name="Alfaro M."/>
            <person name="Sun H."/>
            <person name="Tritt A."/>
            <person name="Yoshinaga Y."/>
            <person name="Zwiers L.-H."/>
            <person name="Turgeon B."/>
            <person name="Goodwin S."/>
            <person name="Spatafora J."/>
            <person name="Crous P."/>
            <person name="Grigoriev I."/>
        </authorList>
    </citation>
    <scope>NUCLEOTIDE SEQUENCE</scope>
    <source>
        <strain evidence="3">CBS 122367</strain>
    </source>
</reference>
<feature type="domain" description="Protein kinase" evidence="2">
    <location>
        <begin position="161"/>
        <end position="478"/>
    </location>
</feature>
<dbReference type="PANTHER" id="PTHR24359:SF37">
    <property type="entry name" value="PROTEIN KINASE DOMAIN-CONTAINING PROTEIN"/>
    <property type="match status" value="1"/>
</dbReference>
<dbReference type="SUPFAM" id="SSF56112">
    <property type="entry name" value="Protein kinase-like (PK-like)"/>
    <property type="match status" value="1"/>
</dbReference>
<dbReference type="InterPro" id="IPR011009">
    <property type="entry name" value="Kinase-like_dom_sf"/>
</dbReference>
<dbReference type="Gene3D" id="1.10.510.10">
    <property type="entry name" value="Transferase(Phosphotransferase) domain 1"/>
    <property type="match status" value="1"/>
</dbReference>
<dbReference type="SMART" id="SM00220">
    <property type="entry name" value="S_TKc"/>
    <property type="match status" value="1"/>
</dbReference>
<evidence type="ECO:0000256" key="1">
    <source>
        <dbReference type="SAM" id="MobiDB-lite"/>
    </source>
</evidence>
<evidence type="ECO:0000259" key="2">
    <source>
        <dbReference type="PROSITE" id="PS50011"/>
    </source>
</evidence>
<sequence>MVIILPSNANAASQFCDDVITHTKTSTFQSRQHEYLPITTLHELVSDSNVQRVLKNDDQIRALESSERENFLSHITTFAPRMYALAVFTGFPLVKLKDLLCKHGLTDKDLPLTPGDCKEVAHRPEFERCLIDSGHQSLFSAPEFRVGVYDQIVHSSFPIPIDTHKKLGGGLQGTVYEAWVEHGHLEIPKKTHYYEERIVAVKEIFEQSDFKTERDFLLAMRGVEHDHMAKPYAGFEYNGTHYLISEVADQNLEDFMERNPHGRGSMQTQPGFRWLVRQMRRLAGALKRIHNPGEGKTGFHHDIKLQNLLVFTSKNTHGRICIADWGTAVVSKNPVSDGGSHPSNRRGIPEHIPPSVLGELIPPEAIAIGRPPTSRPHDIWSLGCVFLELLVWFCRGDAYRVQIFRNERARQHGSLAYFHNAAGNARLKAVEDEIQYLRTSHNTPGWTVLMDTVEHMLHPVAEQRPSSIELNRALVSYR</sequence>
<evidence type="ECO:0000313" key="3">
    <source>
        <dbReference type="EMBL" id="KAF2692088.1"/>
    </source>
</evidence>
<evidence type="ECO:0000313" key="4">
    <source>
        <dbReference type="Proteomes" id="UP000799291"/>
    </source>
</evidence>
<dbReference type="OrthoDB" id="248923at2759"/>
<keyword evidence="3" id="KW-0418">Kinase</keyword>
<dbReference type="EMBL" id="MU005569">
    <property type="protein sequence ID" value="KAF2692088.1"/>
    <property type="molecule type" value="Genomic_DNA"/>
</dbReference>
<protein>
    <submittedName>
        <fullName evidence="3">Kinase-like protein</fullName>
    </submittedName>
</protein>
<dbReference type="PANTHER" id="PTHR24359">
    <property type="entry name" value="SERINE/THREONINE-PROTEIN KINASE SBK1"/>
    <property type="match status" value="1"/>
</dbReference>
<dbReference type="PROSITE" id="PS50011">
    <property type="entry name" value="PROTEIN_KINASE_DOM"/>
    <property type="match status" value="1"/>
</dbReference>
<keyword evidence="4" id="KW-1185">Reference proteome</keyword>
<dbReference type="Proteomes" id="UP000799291">
    <property type="component" value="Unassembled WGS sequence"/>
</dbReference>
<gene>
    <name evidence="3" type="ORF">K458DRAFT_425903</name>
</gene>
<dbReference type="GO" id="GO:0004674">
    <property type="term" value="F:protein serine/threonine kinase activity"/>
    <property type="evidence" value="ECO:0007669"/>
    <property type="project" value="TreeGrafter"/>
</dbReference>
<organism evidence="3 4">
    <name type="scientific">Lentithecium fluviatile CBS 122367</name>
    <dbReference type="NCBI Taxonomy" id="1168545"/>
    <lineage>
        <taxon>Eukaryota</taxon>
        <taxon>Fungi</taxon>
        <taxon>Dikarya</taxon>
        <taxon>Ascomycota</taxon>
        <taxon>Pezizomycotina</taxon>
        <taxon>Dothideomycetes</taxon>
        <taxon>Pleosporomycetidae</taxon>
        <taxon>Pleosporales</taxon>
        <taxon>Massarineae</taxon>
        <taxon>Lentitheciaceae</taxon>
        <taxon>Lentithecium</taxon>
    </lineage>
</organism>